<dbReference type="EMBL" id="CADCUS010000546">
    <property type="protein sequence ID" value="CAA9440850.1"/>
    <property type="molecule type" value="Genomic_DNA"/>
</dbReference>
<feature type="non-terminal residue" evidence="2">
    <location>
        <position position="172"/>
    </location>
</feature>
<feature type="compositionally biased region" description="Basic and acidic residues" evidence="1">
    <location>
        <begin position="109"/>
        <end position="126"/>
    </location>
</feature>
<evidence type="ECO:0000256" key="1">
    <source>
        <dbReference type="SAM" id="MobiDB-lite"/>
    </source>
</evidence>
<sequence length="172" mass="17908">ARPRRRGRRPGCRPPARASSGRSRAGDGARCGVADRLSLPGVPGRPESASHAGRRCGPESAPPPRGRLPPARRVRGLARRGRALPGRLHGVPPAHVVPARGVGGAGPHRAGDPRPARARRGGDLRHAGRVGGAALPQPRGRRRAGDDARRAHRFPRLARGGPAGARLPPGLL</sequence>
<protein>
    <submittedName>
        <fullName evidence="2">Uncharacterized protein</fullName>
    </submittedName>
</protein>
<accession>A0A6J4QDP0</accession>
<feature type="compositionally biased region" description="Low complexity" evidence="1">
    <location>
        <begin position="14"/>
        <end position="32"/>
    </location>
</feature>
<feature type="non-terminal residue" evidence="2">
    <location>
        <position position="1"/>
    </location>
</feature>
<evidence type="ECO:0000313" key="2">
    <source>
        <dbReference type="EMBL" id="CAA9440850.1"/>
    </source>
</evidence>
<feature type="compositionally biased region" description="Basic residues" evidence="1">
    <location>
        <begin position="1"/>
        <end position="11"/>
    </location>
</feature>
<feature type="compositionally biased region" description="Basic residues" evidence="1">
    <location>
        <begin position="70"/>
        <end position="82"/>
    </location>
</feature>
<feature type="region of interest" description="Disordered" evidence="1">
    <location>
        <begin position="1"/>
        <end position="172"/>
    </location>
</feature>
<dbReference type="AlphaFoldDB" id="A0A6J4QDP0"/>
<organism evidence="2">
    <name type="scientific">uncultured Pseudonocardia sp</name>
    <dbReference type="NCBI Taxonomy" id="211455"/>
    <lineage>
        <taxon>Bacteria</taxon>
        <taxon>Bacillati</taxon>
        <taxon>Actinomycetota</taxon>
        <taxon>Actinomycetes</taxon>
        <taxon>Pseudonocardiales</taxon>
        <taxon>Pseudonocardiaceae</taxon>
        <taxon>Pseudonocardia</taxon>
        <taxon>environmental samples</taxon>
    </lineage>
</organism>
<feature type="compositionally biased region" description="Low complexity" evidence="1">
    <location>
        <begin position="157"/>
        <end position="172"/>
    </location>
</feature>
<gene>
    <name evidence="2" type="ORF">AVDCRST_MAG66-3951</name>
</gene>
<feature type="compositionally biased region" description="Low complexity" evidence="1">
    <location>
        <begin position="83"/>
        <end position="100"/>
    </location>
</feature>
<reference evidence="2" key="1">
    <citation type="submission" date="2020-02" db="EMBL/GenBank/DDBJ databases">
        <authorList>
            <person name="Meier V. D."/>
        </authorList>
    </citation>
    <scope>NUCLEOTIDE SEQUENCE</scope>
    <source>
        <strain evidence="2">AVDCRST_MAG66</strain>
    </source>
</reference>
<name>A0A6J4QDP0_9PSEU</name>
<proteinExistence type="predicted"/>